<dbReference type="Proteomes" id="UP000628854">
    <property type="component" value="Unassembled WGS sequence"/>
</dbReference>
<organism evidence="2 3">
    <name type="scientific">Henriciella pelagia</name>
    <dbReference type="NCBI Taxonomy" id="1977912"/>
    <lineage>
        <taxon>Bacteria</taxon>
        <taxon>Pseudomonadati</taxon>
        <taxon>Pseudomonadota</taxon>
        <taxon>Alphaproteobacteria</taxon>
        <taxon>Hyphomonadales</taxon>
        <taxon>Hyphomonadaceae</taxon>
        <taxon>Henriciella</taxon>
    </lineage>
</organism>
<dbReference type="SMART" id="SM01034">
    <property type="entry name" value="BLUF"/>
    <property type="match status" value="1"/>
</dbReference>
<sequence>MYRLAYVSTAHSAVSSPDLQDILESAIRNNGESDVTGTLLFNGPNFLQILEGPEAAVSEVYDRICVDARHSHVVTILREKSTRRIFENTPMSLLALESEAGTLPNGLTASEELDLYLPSSLPAHLRQMLKSFNTRKI</sequence>
<dbReference type="Gene3D" id="3.30.70.100">
    <property type="match status" value="1"/>
</dbReference>
<dbReference type="Pfam" id="PF04940">
    <property type="entry name" value="BLUF"/>
    <property type="match status" value="1"/>
</dbReference>
<reference evidence="3" key="1">
    <citation type="journal article" date="2019" name="Int. J. Syst. Evol. Microbiol.">
        <title>The Global Catalogue of Microorganisms (GCM) 10K type strain sequencing project: providing services to taxonomists for standard genome sequencing and annotation.</title>
        <authorList>
            <consortium name="The Broad Institute Genomics Platform"/>
            <consortium name="The Broad Institute Genome Sequencing Center for Infectious Disease"/>
            <person name="Wu L."/>
            <person name="Ma J."/>
        </authorList>
    </citation>
    <scope>NUCLEOTIDE SEQUENCE [LARGE SCALE GENOMIC DNA]</scope>
    <source>
        <strain evidence="3">CGMCC 1.15928</strain>
    </source>
</reference>
<dbReference type="InterPro" id="IPR007024">
    <property type="entry name" value="BLUF_domain"/>
</dbReference>
<evidence type="ECO:0000313" key="3">
    <source>
        <dbReference type="Proteomes" id="UP000628854"/>
    </source>
</evidence>
<dbReference type="PROSITE" id="PS50925">
    <property type="entry name" value="BLUF"/>
    <property type="match status" value="1"/>
</dbReference>
<proteinExistence type="predicted"/>
<dbReference type="SUPFAM" id="SSF54975">
    <property type="entry name" value="Acylphosphatase/BLUF domain-like"/>
    <property type="match status" value="1"/>
</dbReference>
<comment type="caution">
    <text evidence="2">The sequence shown here is derived from an EMBL/GenBank/DDBJ whole genome shotgun (WGS) entry which is preliminary data.</text>
</comment>
<feature type="domain" description="BLUF" evidence="1">
    <location>
        <begin position="1"/>
        <end position="92"/>
    </location>
</feature>
<gene>
    <name evidence="2" type="ORF">GCM10011503_10900</name>
</gene>
<evidence type="ECO:0000313" key="2">
    <source>
        <dbReference type="EMBL" id="GGB63971.1"/>
    </source>
</evidence>
<dbReference type="EMBL" id="BMKF01000001">
    <property type="protein sequence ID" value="GGB63971.1"/>
    <property type="molecule type" value="Genomic_DNA"/>
</dbReference>
<accession>A0ABQ1JDU3</accession>
<dbReference type="RefSeq" id="WP_158084506.1">
    <property type="nucleotide sequence ID" value="NZ_BMKF01000001.1"/>
</dbReference>
<evidence type="ECO:0000259" key="1">
    <source>
        <dbReference type="PROSITE" id="PS50925"/>
    </source>
</evidence>
<keyword evidence="3" id="KW-1185">Reference proteome</keyword>
<dbReference type="InterPro" id="IPR036046">
    <property type="entry name" value="Acylphosphatase-like_dom_sf"/>
</dbReference>
<protein>
    <recommendedName>
        <fullName evidence="1">BLUF domain-containing protein</fullName>
    </recommendedName>
</protein>
<name>A0ABQ1JDU3_9PROT</name>